<keyword evidence="5 8" id="KW-1133">Transmembrane helix</keyword>
<comment type="similarity">
    <text evidence="2">Belongs to the major facilitator superfamily. Sugar transporter (TC 2.A.1.1) family.</text>
</comment>
<evidence type="ECO:0000259" key="9">
    <source>
        <dbReference type="PROSITE" id="PS50850"/>
    </source>
</evidence>
<feature type="transmembrane region" description="Helical" evidence="8">
    <location>
        <begin position="179"/>
        <end position="196"/>
    </location>
</feature>
<protein>
    <recommendedName>
        <fullName evidence="9">Major facilitator superfamily (MFS) profile domain-containing protein</fullName>
    </recommendedName>
</protein>
<accession>A0A1L9PYL2</accession>
<proteinExistence type="inferred from homology"/>
<feature type="transmembrane region" description="Helical" evidence="8">
    <location>
        <begin position="265"/>
        <end position="285"/>
    </location>
</feature>
<dbReference type="AlphaFoldDB" id="A0A1L9PYL2"/>
<dbReference type="Gene3D" id="1.20.1250.20">
    <property type="entry name" value="MFS general substrate transporter like domains"/>
    <property type="match status" value="1"/>
</dbReference>
<dbReference type="GO" id="GO:0015798">
    <property type="term" value="P:myo-inositol transport"/>
    <property type="evidence" value="ECO:0007669"/>
    <property type="project" value="UniProtKB-ARBA"/>
</dbReference>
<dbReference type="InterPro" id="IPR003663">
    <property type="entry name" value="Sugar/inositol_transpt"/>
</dbReference>
<dbReference type="RefSeq" id="XP_040672317.1">
    <property type="nucleotide sequence ID" value="XM_040815784.1"/>
</dbReference>
<feature type="domain" description="Major facilitator superfamily (MFS) profile" evidence="9">
    <location>
        <begin position="90"/>
        <end position="580"/>
    </location>
</feature>
<name>A0A1L9PYL2_ASPVE</name>
<dbReference type="GO" id="GO:0022857">
    <property type="term" value="F:transmembrane transporter activity"/>
    <property type="evidence" value="ECO:0007669"/>
    <property type="project" value="InterPro"/>
</dbReference>
<dbReference type="FunFam" id="1.20.1250.20:FF:000474">
    <property type="entry name" value="Sugar transporter, putative"/>
    <property type="match status" value="1"/>
</dbReference>
<dbReference type="InterPro" id="IPR020846">
    <property type="entry name" value="MFS_dom"/>
</dbReference>
<keyword evidence="3" id="KW-0813">Transport</keyword>
<feature type="transmembrane region" description="Helical" evidence="8">
    <location>
        <begin position="521"/>
        <end position="541"/>
    </location>
</feature>
<feature type="transmembrane region" description="Helical" evidence="8">
    <location>
        <begin position="237"/>
        <end position="259"/>
    </location>
</feature>
<feature type="region of interest" description="Disordered" evidence="7">
    <location>
        <begin position="602"/>
        <end position="630"/>
    </location>
</feature>
<feature type="transmembrane region" description="Helical" evidence="8">
    <location>
        <begin position="371"/>
        <end position="393"/>
    </location>
</feature>
<feature type="transmembrane region" description="Helical" evidence="8">
    <location>
        <begin position="486"/>
        <end position="509"/>
    </location>
</feature>
<evidence type="ECO:0000256" key="4">
    <source>
        <dbReference type="ARBA" id="ARBA00022692"/>
    </source>
</evidence>
<dbReference type="VEuPathDB" id="FungiDB:ASPVEDRAFT_65220"/>
<dbReference type="Pfam" id="PF00083">
    <property type="entry name" value="Sugar_tr"/>
    <property type="match status" value="1"/>
</dbReference>
<feature type="transmembrane region" description="Helical" evidence="8">
    <location>
        <begin position="454"/>
        <end position="474"/>
    </location>
</feature>
<evidence type="ECO:0000256" key="2">
    <source>
        <dbReference type="ARBA" id="ARBA00010992"/>
    </source>
</evidence>
<dbReference type="PANTHER" id="PTHR48020">
    <property type="entry name" value="PROTON MYO-INOSITOL COTRANSPORTER"/>
    <property type="match status" value="1"/>
</dbReference>
<dbReference type="STRING" id="1036611.A0A1L9PYL2"/>
<evidence type="ECO:0000256" key="5">
    <source>
        <dbReference type="ARBA" id="ARBA00022989"/>
    </source>
</evidence>
<evidence type="ECO:0000313" key="10">
    <source>
        <dbReference type="EMBL" id="OJJ06555.1"/>
    </source>
</evidence>
<evidence type="ECO:0000256" key="3">
    <source>
        <dbReference type="ARBA" id="ARBA00022448"/>
    </source>
</evidence>
<evidence type="ECO:0000313" key="11">
    <source>
        <dbReference type="Proteomes" id="UP000184073"/>
    </source>
</evidence>
<sequence length="630" mass="71040">MCFPNPAISSNPNPLRDRTPEELKEDVHSFYHRNSELEKVVDVKLLVSGALIAQDPANLEACDLTWPQKRAIETEKTLGLFQQTKELKTTILTTACAAIIQGWQQSSINASSRGWQCDLIPYTNTFFENAPASHLVDAFVSGSRTLTDHGTYMVSLIDAAPGTWLSDPLQEYQYGRRPALFMSAVLCAACVIGTAHCHSWQTILVCRLLLGVGIGAKASIAPVFAAEAAAEHLRGRLLMMWQLFDTFGIFVGFVCYWVFARSWRGILGSAAVPALMLLTLVFLCPESPRFLIRKREYAKAFISLRQLRGTDIQAAKDLYYIHSQLQIETELFHGKPPEQWWRKELYQDEVDAHSFFQRVKALFTIPRGRRACMAAFLVMLAQQLCGINVLSFYSSEIFHSAQDLGQARPGQLRCNEPEPRRNDQVAWLNFGFGLANFLFTIPAYKFIDWRGRRVLLLISLGGMFFTLCATSGFFRIENESTRRGLVAAFAIVVFTFFYGIGAGPVPFTFSAEVFPLAFREVGMSFSVMVNFLGLSILILFVPKLTSVLGADDHLGHSNLLFAFTWVPSGTAQISLEEMNHIFNIKTREHAFNHLPKFLKQRTHPPIRDQPEQDDEEEEMGIRFRTMSRAV</sequence>
<dbReference type="SUPFAM" id="SSF103473">
    <property type="entry name" value="MFS general substrate transporter"/>
    <property type="match status" value="1"/>
</dbReference>
<reference evidence="11" key="1">
    <citation type="journal article" date="2017" name="Genome Biol.">
        <title>Comparative genomics reveals high biological diversity and specific adaptations in the industrially and medically important fungal genus Aspergillus.</title>
        <authorList>
            <person name="de Vries R.P."/>
            <person name="Riley R."/>
            <person name="Wiebenga A."/>
            <person name="Aguilar-Osorio G."/>
            <person name="Amillis S."/>
            <person name="Uchima C.A."/>
            <person name="Anderluh G."/>
            <person name="Asadollahi M."/>
            <person name="Askin M."/>
            <person name="Barry K."/>
            <person name="Battaglia E."/>
            <person name="Bayram O."/>
            <person name="Benocci T."/>
            <person name="Braus-Stromeyer S.A."/>
            <person name="Caldana C."/>
            <person name="Canovas D."/>
            <person name="Cerqueira G.C."/>
            <person name="Chen F."/>
            <person name="Chen W."/>
            <person name="Choi C."/>
            <person name="Clum A."/>
            <person name="Dos Santos R.A."/>
            <person name="Damasio A.R."/>
            <person name="Diallinas G."/>
            <person name="Emri T."/>
            <person name="Fekete E."/>
            <person name="Flipphi M."/>
            <person name="Freyberg S."/>
            <person name="Gallo A."/>
            <person name="Gournas C."/>
            <person name="Habgood R."/>
            <person name="Hainaut M."/>
            <person name="Harispe M.L."/>
            <person name="Henrissat B."/>
            <person name="Hilden K.S."/>
            <person name="Hope R."/>
            <person name="Hossain A."/>
            <person name="Karabika E."/>
            <person name="Karaffa L."/>
            <person name="Karanyi Z."/>
            <person name="Krasevec N."/>
            <person name="Kuo A."/>
            <person name="Kusch H."/>
            <person name="LaButti K."/>
            <person name="Lagendijk E.L."/>
            <person name="Lapidus A."/>
            <person name="Levasseur A."/>
            <person name="Lindquist E."/>
            <person name="Lipzen A."/>
            <person name="Logrieco A.F."/>
            <person name="MacCabe A."/>
            <person name="Maekelae M.R."/>
            <person name="Malavazi I."/>
            <person name="Melin P."/>
            <person name="Meyer V."/>
            <person name="Mielnichuk N."/>
            <person name="Miskei M."/>
            <person name="Molnar A.P."/>
            <person name="Mule G."/>
            <person name="Ngan C.Y."/>
            <person name="Orejas M."/>
            <person name="Orosz E."/>
            <person name="Ouedraogo J.P."/>
            <person name="Overkamp K.M."/>
            <person name="Park H.-S."/>
            <person name="Perrone G."/>
            <person name="Piumi F."/>
            <person name="Punt P.J."/>
            <person name="Ram A.F."/>
            <person name="Ramon A."/>
            <person name="Rauscher S."/>
            <person name="Record E."/>
            <person name="Riano-Pachon D.M."/>
            <person name="Robert V."/>
            <person name="Roehrig J."/>
            <person name="Ruller R."/>
            <person name="Salamov A."/>
            <person name="Salih N.S."/>
            <person name="Samson R.A."/>
            <person name="Sandor E."/>
            <person name="Sanguinetti M."/>
            <person name="Schuetze T."/>
            <person name="Sepcic K."/>
            <person name="Shelest E."/>
            <person name="Sherlock G."/>
            <person name="Sophianopoulou V."/>
            <person name="Squina F.M."/>
            <person name="Sun H."/>
            <person name="Susca A."/>
            <person name="Todd R.B."/>
            <person name="Tsang A."/>
            <person name="Unkles S.E."/>
            <person name="van de Wiele N."/>
            <person name="van Rossen-Uffink D."/>
            <person name="Oliveira J.V."/>
            <person name="Vesth T.C."/>
            <person name="Visser J."/>
            <person name="Yu J.-H."/>
            <person name="Zhou M."/>
            <person name="Andersen M.R."/>
            <person name="Archer D.B."/>
            <person name="Baker S.E."/>
            <person name="Benoit I."/>
            <person name="Brakhage A.A."/>
            <person name="Braus G.H."/>
            <person name="Fischer R."/>
            <person name="Frisvad J.C."/>
            <person name="Goldman G.H."/>
            <person name="Houbraken J."/>
            <person name="Oakley B."/>
            <person name="Pocsi I."/>
            <person name="Scazzocchio C."/>
            <person name="Seiboth B."/>
            <person name="vanKuyk P.A."/>
            <person name="Wortman J."/>
            <person name="Dyer P.S."/>
            <person name="Grigoriev I.V."/>
        </authorList>
    </citation>
    <scope>NUCLEOTIDE SEQUENCE [LARGE SCALE GENOMIC DNA]</scope>
    <source>
        <strain evidence="11">CBS 583.65</strain>
    </source>
</reference>
<dbReference type="InterPro" id="IPR036259">
    <property type="entry name" value="MFS_trans_sf"/>
</dbReference>
<dbReference type="GeneID" id="63731295"/>
<dbReference type="Proteomes" id="UP000184073">
    <property type="component" value="Unassembled WGS sequence"/>
</dbReference>
<dbReference type="PROSITE" id="PS00217">
    <property type="entry name" value="SUGAR_TRANSPORT_2"/>
    <property type="match status" value="1"/>
</dbReference>
<dbReference type="InterPro" id="IPR050814">
    <property type="entry name" value="Myo-inositol_Transporter"/>
</dbReference>
<feature type="transmembrane region" description="Helical" evidence="8">
    <location>
        <begin position="202"/>
        <end position="225"/>
    </location>
</feature>
<dbReference type="EMBL" id="KV878135">
    <property type="protein sequence ID" value="OJJ06555.1"/>
    <property type="molecule type" value="Genomic_DNA"/>
</dbReference>
<dbReference type="PROSITE" id="PS50850">
    <property type="entry name" value="MFS"/>
    <property type="match status" value="1"/>
</dbReference>
<dbReference type="PANTHER" id="PTHR48020:SF40">
    <property type="entry name" value="MAJOR FACILITATOR SUPERFAMILY (MFS) PROFILE DOMAIN-CONTAINING PROTEIN"/>
    <property type="match status" value="1"/>
</dbReference>
<dbReference type="InterPro" id="IPR005828">
    <property type="entry name" value="MFS_sugar_transport-like"/>
</dbReference>
<dbReference type="InterPro" id="IPR005829">
    <property type="entry name" value="Sugar_transporter_CS"/>
</dbReference>
<keyword evidence="6 8" id="KW-0472">Membrane</keyword>
<feature type="transmembrane region" description="Helical" evidence="8">
    <location>
        <begin position="426"/>
        <end position="447"/>
    </location>
</feature>
<gene>
    <name evidence="10" type="ORF">ASPVEDRAFT_65220</name>
</gene>
<dbReference type="PRINTS" id="PR00171">
    <property type="entry name" value="SUGRTRNSPORT"/>
</dbReference>
<keyword evidence="11" id="KW-1185">Reference proteome</keyword>
<evidence type="ECO:0000256" key="6">
    <source>
        <dbReference type="ARBA" id="ARBA00023136"/>
    </source>
</evidence>
<organism evidence="10 11">
    <name type="scientific">Aspergillus versicolor CBS 583.65</name>
    <dbReference type="NCBI Taxonomy" id="1036611"/>
    <lineage>
        <taxon>Eukaryota</taxon>
        <taxon>Fungi</taxon>
        <taxon>Dikarya</taxon>
        <taxon>Ascomycota</taxon>
        <taxon>Pezizomycotina</taxon>
        <taxon>Eurotiomycetes</taxon>
        <taxon>Eurotiomycetidae</taxon>
        <taxon>Eurotiales</taxon>
        <taxon>Aspergillaceae</taxon>
        <taxon>Aspergillus</taxon>
        <taxon>Aspergillus subgen. Nidulantes</taxon>
    </lineage>
</organism>
<comment type="subcellular location">
    <subcellularLocation>
        <location evidence="1">Membrane</location>
        <topology evidence="1">Multi-pass membrane protein</topology>
    </subcellularLocation>
</comment>
<dbReference type="GO" id="GO:0015791">
    <property type="term" value="P:polyol transmembrane transport"/>
    <property type="evidence" value="ECO:0007669"/>
    <property type="project" value="UniProtKB-ARBA"/>
</dbReference>
<evidence type="ECO:0000256" key="8">
    <source>
        <dbReference type="SAM" id="Phobius"/>
    </source>
</evidence>
<evidence type="ECO:0000256" key="7">
    <source>
        <dbReference type="SAM" id="MobiDB-lite"/>
    </source>
</evidence>
<dbReference type="OrthoDB" id="6339427at2759"/>
<dbReference type="GO" id="GO:0016020">
    <property type="term" value="C:membrane"/>
    <property type="evidence" value="ECO:0007669"/>
    <property type="project" value="UniProtKB-SubCell"/>
</dbReference>
<keyword evidence="4 8" id="KW-0812">Transmembrane</keyword>
<evidence type="ECO:0000256" key="1">
    <source>
        <dbReference type="ARBA" id="ARBA00004141"/>
    </source>
</evidence>